<evidence type="ECO:0000256" key="1">
    <source>
        <dbReference type="SAM" id="MobiDB-lite"/>
    </source>
</evidence>
<gene>
    <name evidence="2" type="ORF">WKR92_04800</name>
</gene>
<dbReference type="Proteomes" id="UP001580928">
    <property type="component" value="Unassembled WGS sequence"/>
</dbReference>
<accession>A0ABV5CC82</accession>
<dbReference type="RefSeq" id="WP_375557976.1">
    <property type="nucleotide sequence ID" value="NZ_JBBVGT010000002.1"/>
</dbReference>
<protein>
    <submittedName>
        <fullName evidence="2">Uncharacterized protein</fullName>
    </submittedName>
</protein>
<feature type="region of interest" description="Disordered" evidence="1">
    <location>
        <begin position="83"/>
        <end position="102"/>
    </location>
</feature>
<organism evidence="2 3">
    <name type="scientific">Albibacterium profundi</name>
    <dbReference type="NCBI Taxonomy" id="3134906"/>
    <lineage>
        <taxon>Bacteria</taxon>
        <taxon>Pseudomonadati</taxon>
        <taxon>Bacteroidota</taxon>
        <taxon>Sphingobacteriia</taxon>
        <taxon>Sphingobacteriales</taxon>
        <taxon>Sphingobacteriaceae</taxon>
        <taxon>Albibacterium</taxon>
    </lineage>
</organism>
<proteinExistence type="predicted"/>
<name>A0ABV5CC82_9SPHI</name>
<dbReference type="EMBL" id="JBBVGT010000002">
    <property type="protein sequence ID" value="MFB5945146.1"/>
    <property type="molecule type" value="Genomic_DNA"/>
</dbReference>
<keyword evidence="3" id="KW-1185">Reference proteome</keyword>
<evidence type="ECO:0000313" key="3">
    <source>
        <dbReference type="Proteomes" id="UP001580928"/>
    </source>
</evidence>
<sequence>MMGKIDVTGSSTVSVIHQKATHRVHARTALPCGDNPSKGIALISKNNSGPTMKLMVLICFLNKDPERAKIIISKLEAETELRKAAEEKKREAEEIRREAENL</sequence>
<comment type="caution">
    <text evidence="2">The sequence shown here is derived from an EMBL/GenBank/DDBJ whole genome shotgun (WGS) entry which is preliminary data.</text>
</comment>
<evidence type="ECO:0000313" key="2">
    <source>
        <dbReference type="EMBL" id="MFB5945146.1"/>
    </source>
</evidence>
<reference evidence="2 3" key="1">
    <citation type="submission" date="2024-04" db="EMBL/GenBank/DDBJ databases">
        <title>Albibacterium profundi sp. nov., isolated from sediment of the Challenger Deep of Mariana Trench.</title>
        <authorList>
            <person name="Wang Y."/>
        </authorList>
    </citation>
    <scope>NUCLEOTIDE SEQUENCE [LARGE SCALE GENOMIC DNA]</scope>
    <source>
        <strain evidence="2 3">RHL897</strain>
    </source>
</reference>